<proteinExistence type="predicted"/>
<dbReference type="OrthoDB" id="2277177at2759"/>
<evidence type="ECO:0000256" key="2">
    <source>
        <dbReference type="SAM" id="Phobius"/>
    </source>
</evidence>
<gene>
    <name evidence="3" type="ORF">BG011_001898</name>
</gene>
<evidence type="ECO:0000313" key="4">
    <source>
        <dbReference type="Proteomes" id="UP000726737"/>
    </source>
</evidence>
<evidence type="ECO:0000313" key="3">
    <source>
        <dbReference type="EMBL" id="KAG0260427.1"/>
    </source>
</evidence>
<dbReference type="Proteomes" id="UP000726737">
    <property type="component" value="Unassembled WGS sequence"/>
</dbReference>
<comment type="caution">
    <text evidence="3">The sequence shown here is derived from an EMBL/GenBank/DDBJ whole genome shotgun (WGS) entry which is preliminary data.</text>
</comment>
<feature type="transmembrane region" description="Helical" evidence="2">
    <location>
        <begin position="378"/>
        <end position="401"/>
    </location>
</feature>
<keyword evidence="2" id="KW-1133">Transmembrane helix</keyword>
<keyword evidence="2" id="KW-0812">Transmembrane</keyword>
<feature type="compositionally biased region" description="Acidic residues" evidence="1">
    <location>
        <begin position="79"/>
        <end position="119"/>
    </location>
</feature>
<protein>
    <submittedName>
        <fullName evidence="3">Uncharacterized protein</fullName>
    </submittedName>
</protein>
<keyword evidence="4" id="KW-1185">Reference proteome</keyword>
<dbReference type="EMBL" id="JAAAJA010000155">
    <property type="protein sequence ID" value="KAG0260427.1"/>
    <property type="molecule type" value="Genomic_DNA"/>
</dbReference>
<name>A0A9P6Q4H3_9FUNG</name>
<reference evidence="3" key="1">
    <citation type="journal article" date="2020" name="Fungal Divers.">
        <title>Resolving the Mortierellaceae phylogeny through synthesis of multi-gene phylogenetics and phylogenomics.</title>
        <authorList>
            <person name="Vandepol N."/>
            <person name="Liber J."/>
            <person name="Desiro A."/>
            <person name="Na H."/>
            <person name="Kennedy M."/>
            <person name="Barry K."/>
            <person name="Grigoriev I.V."/>
            <person name="Miller A.N."/>
            <person name="O'Donnell K."/>
            <person name="Stajich J.E."/>
            <person name="Bonito G."/>
        </authorList>
    </citation>
    <scope>NUCLEOTIDE SEQUENCE</scope>
    <source>
        <strain evidence="3">KOD948</strain>
    </source>
</reference>
<sequence>MKNINATLNYYEKSILTRTTGRSFCVNSTTGRTSAKLVAGSEPYAGQSLERNGARIKNSPLDCAVSAVEAEIQAGVVEPGEDDAEDGDEDGVEDEAEVEDEDGDEAEAEDGGSADEAEEDIVDDEEVSGLLANITKAQHPTCTWKSGDTCIACLFQQYQRECVQDLQENGLRKADIADVIMRRTFEPRILGQLVKSPDLPDPGIDDAAIVKAVRLRMNNKHKEASEAIGKVERTIRLLFDNLFESLPDEVDRSVSEVTFTVNYVAPVLNSILRIIGRTDVQYPNTESSVQKLQGLKPDRPDILVKAYGYEVMYGEITGPCRATCKAKTNWDLFRLARFGKTYLDKGNDSVPLLQVVHDRGLAMKLTFQVRGVYLLERVGWFTIPCTIAAVPALLATLPVLLNTKMAVETISGSNFDKNRKRSWRFDDIVDAKKRIK</sequence>
<dbReference type="AlphaFoldDB" id="A0A9P6Q4H3"/>
<organism evidence="3 4">
    <name type="scientific">Mortierella polycephala</name>
    <dbReference type="NCBI Taxonomy" id="41804"/>
    <lineage>
        <taxon>Eukaryota</taxon>
        <taxon>Fungi</taxon>
        <taxon>Fungi incertae sedis</taxon>
        <taxon>Mucoromycota</taxon>
        <taxon>Mortierellomycotina</taxon>
        <taxon>Mortierellomycetes</taxon>
        <taxon>Mortierellales</taxon>
        <taxon>Mortierellaceae</taxon>
        <taxon>Mortierella</taxon>
    </lineage>
</organism>
<accession>A0A9P6Q4H3</accession>
<feature type="region of interest" description="Disordered" evidence="1">
    <location>
        <begin position="75"/>
        <end position="119"/>
    </location>
</feature>
<evidence type="ECO:0000256" key="1">
    <source>
        <dbReference type="SAM" id="MobiDB-lite"/>
    </source>
</evidence>
<keyword evidence="2" id="KW-0472">Membrane</keyword>